<proteinExistence type="predicted"/>
<evidence type="ECO:0000313" key="2">
    <source>
        <dbReference type="EMBL" id="GAB89169.1"/>
    </source>
</evidence>
<dbReference type="Proteomes" id="UP000008363">
    <property type="component" value="Unassembled WGS sequence"/>
</dbReference>
<dbReference type="AlphaFoldDB" id="K6WRI8"/>
<dbReference type="Gene3D" id="1.10.1200.10">
    <property type="entry name" value="ACP-like"/>
    <property type="match status" value="1"/>
</dbReference>
<organism evidence="2 3">
    <name type="scientific">Gordonia rhizosphera NBRC 16068</name>
    <dbReference type="NCBI Taxonomy" id="1108045"/>
    <lineage>
        <taxon>Bacteria</taxon>
        <taxon>Bacillati</taxon>
        <taxon>Actinomycetota</taxon>
        <taxon>Actinomycetes</taxon>
        <taxon>Mycobacteriales</taxon>
        <taxon>Gordoniaceae</taxon>
        <taxon>Gordonia</taxon>
    </lineage>
</organism>
<evidence type="ECO:0000313" key="3">
    <source>
        <dbReference type="Proteomes" id="UP000008363"/>
    </source>
</evidence>
<dbReference type="Pfam" id="PF00550">
    <property type="entry name" value="PP-binding"/>
    <property type="match status" value="1"/>
</dbReference>
<gene>
    <name evidence="2" type="ORF">GORHZ_053_00220</name>
</gene>
<dbReference type="InterPro" id="IPR036736">
    <property type="entry name" value="ACP-like_sf"/>
</dbReference>
<dbReference type="InterPro" id="IPR009081">
    <property type="entry name" value="PP-bd_ACP"/>
</dbReference>
<dbReference type="STRING" id="1108045.GORHZ_053_00220"/>
<dbReference type="SUPFAM" id="SSF47336">
    <property type="entry name" value="ACP-like"/>
    <property type="match status" value="1"/>
</dbReference>
<dbReference type="EMBL" id="BAHC01000053">
    <property type="protein sequence ID" value="GAB89169.1"/>
    <property type="molecule type" value="Genomic_DNA"/>
</dbReference>
<sequence>MKGTMNSEAILSTVTDALYDVAPELSDEELVADEPLRDQADLDSMDWLNFLIGVKKALGVDIPESDYADLRTLDDIVSYVEQHRATPED</sequence>
<dbReference type="eggNOG" id="COG0236">
    <property type="taxonomic scope" value="Bacteria"/>
</dbReference>
<comment type="caution">
    <text evidence="2">The sequence shown here is derived from an EMBL/GenBank/DDBJ whole genome shotgun (WGS) entry which is preliminary data.</text>
</comment>
<protein>
    <submittedName>
        <fullName evidence="2">Putative acyl carrier protein</fullName>
    </submittedName>
</protein>
<dbReference type="PROSITE" id="PS50075">
    <property type="entry name" value="CARRIER"/>
    <property type="match status" value="1"/>
</dbReference>
<evidence type="ECO:0000259" key="1">
    <source>
        <dbReference type="PROSITE" id="PS50075"/>
    </source>
</evidence>
<reference evidence="2 3" key="1">
    <citation type="submission" date="2012-08" db="EMBL/GenBank/DDBJ databases">
        <title>Whole genome shotgun sequence of Gordonia rhizosphera NBRC 16068.</title>
        <authorList>
            <person name="Takarada H."/>
            <person name="Isaki S."/>
            <person name="Hosoyama A."/>
            <person name="Tsuchikane K."/>
            <person name="Katsumata H."/>
            <person name="Baba S."/>
            <person name="Ohji S."/>
            <person name="Yamazaki S."/>
            <person name="Fujita N."/>
        </authorList>
    </citation>
    <scope>NUCLEOTIDE SEQUENCE [LARGE SCALE GENOMIC DNA]</scope>
    <source>
        <strain evidence="2 3">NBRC 16068</strain>
    </source>
</reference>
<name>K6WRI8_9ACTN</name>
<keyword evidence="3" id="KW-1185">Reference proteome</keyword>
<accession>K6WRI8</accession>
<feature type="domain" description="Carrier" evidence="1">
    <location>
        <begin position="8"/>
        <end position="84"/>
    </location>
</feature>